<protein>
    <submittedName>
        <fullName evidence="2">Cell envelope integrity protein CreD</fullName>
    </submittedName>
</protein>
<dbReference type="PANTHER" id="PTHR30092:SF0">
    <property type="entry name" value="INNER MEMBRANE PROTEIN CRED"/>
    <property type="match status" value="1"/>
</dbReference>
<reference evidence="2 3" key="1">
    <citation type="journal article" date="2017" name="Int. J. Syst. Evol. Microbiol.">
        <title>Mucilaginibacterpsychrotolerans sp. nov., isolated from peatlands.</title>
        <authorList>
            <person name="Deng Y."/>
            <person name="Shen L."/>
            <person name="Xu B."/>
            <person name="Liu Y."/>
            <person name="Gu Z."/>
            <person name="Liu H."/>
            <person name="Zhou Y."/>
        </authorList>
    </citation>
    <scope>NUCLEOTIDE SEQUENCE [LARGE SCALE GENOMIC DNA]</scope>
    <source>
        <strain evidence="2 3">NH7-4</strain>
    </source>
</reference>
<evidence type="ECO:0000313" key="3">
    <source>
        <dbReference type="Proteomes" id="UP000297540"/>
    </source>
</evidence>
<feature type="transmembrane region" description="Helical" evidence="1">
    <location>
        <begin position="411"/>
        <end position="429"/>
    </location>
</feature>
<dbReference type="PIRSF" id="PIRSF004548">
    <property type="entry name" value="CreD"/>
    <property type="match status" value="1"/>
</dbReference>
<keyword evidence="1" id="KW-0472">Membrane</keyword>
<dbReference type="GO" id="GO:0005886">
    <property type="term" value="C:plasma membrane"/>
    <property type="evidence" value="ECO:0007669"/>
    <property type="project" value="TreeGrafter"/>
</dbReference>
<dbReference type="GO" id="GO:0009055">
    <property type="term" value="F:electron transfer activity"/>
    <property type="evidence" value="ECO:0007669"/>
    <property type="project" value="InterPro"/>
</dbReference>
<comment type="caution">
    <text evidence="2">The sequence shown here is derived from an EMBL/GenBank/DDBJ whole genome shotgun (WGS) entry which is preliminary data.</text>
</comment>
<dbReference type="InterPro" id="IPR035973">
    <property type="entry name" value="Cyt_c_oxidase_su3-like_sf"/>
</dbReference>
<dbReference type="OrthoDB" id="9791851at2"/>
<name>A0A4Y8SH60_9SPHI</name>
<evidence type="ECO:0000313" key="2">
    <source>
        <dbReference type="EMBL" id="TFF38268.1"/>
    </source>
</evidence>
<feature type="transmembrane region" description="Helical" evidence="1">
    <location>
        <begin position="359"/>
        <end position="378"/>
    </location>
</feature>
<feature type="transmembrane region" description="Helical" evidence="1">
    <location>
        <begin position="385"/>
        <end position="405"/>
    </location>
</feature>
<organism evidence="2 3">
    <name type="scientific">Mucilaginibacter psychrotolerans</name>
    <dbReference type="NCBI Taxonomy" id="1524096"/>
    <lineage>
        <taxon>Bacteria</taxon>
        <taxon>Pseudomonadati</taxon>
        <taxon>Bacteroidota</taxon>
        <taxon>Sphingobacteriia</taxon>
        <taxon>Sphingobacteriales</taxon>
        <taxon>Sphingobacteriaceae</taxon>
        <taxon>Mucilaginibacter</taxon>
    </lineage>
</organism>
<proteinExistence type="predicted"/>
<dbReference type="InterPro" id="IPR010364">
    <property type="entry name" value="Uncharacterised_IM_CreD"/>
</dbReference>
<dbReference type="Proteomes" id="UP000297540">
    <property type="component" value="Unassembled WGS sequence"/>
</dbReference>
<dbReference type="Pfam" id="PF06123">
    <property type="entry name" value="CreD"/>
    <property type="match status" value="1"/>
</dbReference>
<dbReference type="AlphaFoldDB" id="A0A4Y8SH60"/>
<feature type="transmembrane region" description="Helical" evidence="1">
    <location>
        <begin position="12"/>
        <end position="33"/>
    </location>
</feature>
<evidence type="ECO:0000256" key="1">
    <source>
        <dbReference type="SAM" id="Phobius"/>
    </source>
</evidence>
<dbReference type="RefSeq" id="WP_133229999.1">
    <property type="nucleotide sequence ID" value="NZ_SOZE01000007.1"/>
</dbReference>
<dbReference type="SUPFAM" id="SSF81452">
    <property type="entry name" value="Cytochrome c oxidase subunit III-like"/>
    <property type="match status" value="1"/>
</dbReference>
<keyword evidence="1" id="KW-0812">Transmembrane</keyword>
<feature type="transmembrane region" description="Helical" evidence="1">
    <location>
        <begin position="332"/>
        <end position="353"/>
    </location>
</feature>
<keyword evidence="1" id="KW-1133">Transmembrane helix</keyword>
<dbReference type="EMBL" id="SOZE01000007">
    <property type="protein sequence ID" value="TFF38268.1"/>
    <property type="molecule type" value="Genomic_DNA"/>
</dbReference>
<gene>
    <name evidence="2" type="primary">creD</name>
    <name evidence="2" type="ORF">E2R66_09545</name>
</gene>
<accession>A0A4Y8SH60</accession>
<dbReference type="PANTHER" id="PTHR30092">
    <property type="entry name" value="INNER MEMBRANE PROTEIN CRED"/>
    <property type="match status" value="1"/>
</dbReference>
<sequence length="438" mass="49079">MIDQLQPPPQKWYENSILIKLTVITLIILALLIPSSWIQNLVDEREDIQTKMGSAVSDSWSGSQLIQGPVLVIPYNKLPGAACNATGYIYLLPDDVHIKANLKTQPFKQGVFDVTVYTSATGVQGNFAQPNLAKLGITPGQVMYDKARLLFGIADIKGLLTNPLVKIQGQNYTPEPASSDVNPFVQSLQVEFPLPVNGNIAFNYNLDLKGSNDINFLHLGKTTDVQFKSDWPTPQYNGRYLPDTRDSTSNGSGAKWHRLYYNRPFPQQWLNDNSVLSNPKSIAEATFGVRLQPPVDEYRKVTRTNRYATLIILLTFVSLFLTELIRKQPIHLFNYTLIGAAMIVYYILLLSFAEKIGYNYAYLISSTATIGLISFFTASLLKNKGAAAMFALILSVFYGFIFIIIQLEEYSLLVGAVALFFIVAALMYFSRKINWDNH</sequence>
<dbReference type="NCBIfam" id="NF008712">
    <property type="entry name" value="PRK11715.1-1"/>
    <property type="match status" value="1"/>
</dbReference>
<feature type="transmembrane region" description="Helical" evidence="1">
    <location>
        <begin position="307"/>
        <end position="325"/>
    </location>
</feature>
<keyword evidence="3" id="KW-1185">Reference proteome</keyword>